<dbReference type="InterPro" id="IPR043129">
    <property type="entry name" value="ATPase_NBD"/>
</dbReference>
<keyword evidence="2 5" id="KW-0132">Cell division</keyword>
<dbReference type="RefSeq" id="WP_369017320.1">
    <property type="nucleotide sequence ID" value="NZ_CP121689.1"/>
</dbReference>
<evidence type="ECO:0000256" key="1">
    <source>
        <dbReference type="ARBA" id="ARBA00022475"/>
    </source>
</evidence>
<keyword evidence="9" id="KW-1185">Reference proteome</keyword>
<dbReference type="Gene3D" id="3.30.420.40">
    <property type="match status" value="1"/>
</dbReference>
<dbReference type="EMBL" id="CP121689">
    <property type="protein sequence ID" value="WZL75174.1"/>
    <property type="molecule type" value="Genomic_DNA"/>
</dbReference>
<evidence type="ECO:0000256" key="5">
    <source>
        <dbReference type="HAMAP-Rule" id="MF_02033"/>
    </source>
</evidence>
<keyword evidence="3 5" id="KW-0472">Membrane</keyword>
<proteinExistence type="inferred from homology"/>
<dbReference type="Gene3D" id="3.30.1490.110">
    <property type="match status" value="1"/>
</dbReference>
<evidence type="ECO:0000313" key="8">
    <source>
        <dbReference type="EMBL" id="WZL75174.1"/>
    </source>
</evidence>
<dbReference type="GO" id="GO:0051301">
    <property type="term" value="P:cell division"/>
    <property type="evidence" value="ECO:0007669"/>
    <property type="project" value="UniProtKB-KW"/>
</dbReference>
<dbReference type="CDD" id="cd24048">
    <property type="entry name" value="ASKHA_NBD_FtsA"/>
    <property type="match status" value="1"/>
</dbReference>
<dbReference type="PANTHER" id="PTHR32432">
    <property type="entry name" value="CELL DIVISION PROTEIN FTSA-RELATED"/>
    <property type="match status" value="1"/>
</dbReference>
<accession>A0ABZ2Y852</accession>
<comment type="similarity">
    <text evidence="5 6">Belongs to the FtsA/MreB family.</text>
</comment>
<dbReference type="Pfam" id="PF14450">
    <property type="entry name" value="FtsA"/>
    <property type="match status" value="1"/>
</dbReference>
<evidence type="ECO:0000256" key="2">
    <source>
        <dbReference type="ARBA" id="ARBA00022618"/>
    </source>
</evidence>
<dbReference type="Pfam" id="PF02491">
    <property type="entry name" value="SHS2_FTSA"/>
    <property type="match status" value="1"/>
</dbReference>
<evidence type="ECO:0000256" key="6">
    <source>
        <dbReference type="PIRNR" id="PIRNR003101"/>
    </source>
</evidence>
<evidence type="ECO:0000256" key="4">
    <source>
        <dbReference type="ARBA" id="ARBA00023306"/>
    </source>
</evidence>
<dbReference type="NCBIfam" id="TIGR01174">
    <property type="entry name" value="ftsA"/>
    <property type="match status" value="1"/>
</dbReference>
<gene>
    <name evidence="5 8" type="primary">ftsA</name>
    <name evidence="8" type="ORF">QBE54_06105</name>
</gene>
<dbReference type="InterPro" id="IPR020823">
    <property type="entry name" value="Cell_div_FtsA"/>
</dbReference>
<dbReference type="PIRSF" id="PIRSF003101">
    <property type="entry name" value="FtsA"/>
    <property type="match status" value="1"/>
</dbReference>
<dbReference type="InterPro" id="IPR050696">
    <property type="entry name" value="FtsA/MreB"/>
</dbReference>
<comment type="subunit">
    <text evidence="5">Self-interacts. Interacts with FtsZ.</text>
</comment>
<protein>
    <recommendedName>
        <fullName evidence="5 6">Cell division protein FtsA</fullName>
    </recommendedName>
</protein>
<evidence type="ECO:0000313" key="9">
    <source>
        <dbReference type="Proteomes" id="UP001461341"/>
    </source>
</evidence>
<dbReference type="SMART" id="SM00842">
    <property type="entry name" value="FtsA"/>
    <property type="match status" value="1"/>
</dbReference>
<name>A0ABZ2Y852_9BACT</name>
<dbReference type="PANTHER" id="PTHR32432:SF4">
    <property type="entry name" value="CELL DIVISION PROTEIN FTSA"/>
    <property type="match status" value="1"/>
</dbReference>
<evidence type="ECO:0000256" key="3">
    <source>
        <dbReference type="ARBA" id="ARBA00023136"/>
    </source>
</evidence>
<comment type="subcellular location">
    <subcellularLocation>
        <location evidence="5">Cell membrane</location>
        <topology evidence="5">Peripheral membrane protein</topology>
        <orientation evidence="5">Cytoplasmic side</orientation>
    </subcellularLocation>
    <text evidence="5">Localizes to the Z ring in an FtsZ-dependent manner. Targeted to the membrane through a conserved C-terminal amphipathic helix.</text>
</comment>
<sequence length="421" mass="45802">MKIWNLKDRSNQIIGAIDVGTTKICALIGKKKQEGIEILGIGLSSAKGISKGNIIDIKKASRAINEAIFLAKEIAQEEPQIFLVSSAGSYWSSANVENEILLGRTGKEVTLKEVEKVIQGVKAQVDLTGKKVIHLLPQAYQLDEQKGITNPQGMIGTRLKAYVHLISIMDTQYHNLLKSFQEAGVEVSELVFQPLASAVSVLTPLEREMGVVLADIGGGTTDVVIFHRDVVRYSAVIPLGGEHITSDLAIGLRTTKEEAETIKVQHGCAFSHHLSEEDTIEVRDLGSSSLQSISRKLMCQIIEARAREIGTFLAREIRKSGLYRSLKGGLVITGGAAALEGFSDLLSAVTGLPTRIGVPENTNLDGMVQTLSHPMFAAACGLLQLGTFLGSSQDSTRFFFHRQANQGKNFLQQLKDYFMLE</sequence>
<comment type="function">
    <text evidence="5 6">Cell division protein that is involved in the assembly of the Z ring. May serve as a membrane anchor for the Z ring.</text>
</comment>
<keyword evidence="4 5" id="KW-0131">Cell cycle</keyword>
<reference evidence="8 9" key="1">
    <citation type="submission" date="2023-03" db="EMBL/GenBank/DDBJ databases">
        <title>Novel Species.</title>
        <authorList>
            <person name="Ma S."/>
        </authorList>
    </citation>
    <scope>NUCLEOTIDE SEQUENCE [LARGE SCALE GENOMIC DNA]</scope>
    <source>
        <strain evidence="8 9">B11</strain>
    </source>
</reference>
<evidence type="ECO:0000259" key="7">
    <source>
        <dbReference type="SMART" id="SM00842"/>
    </source>
</evidence>
<dbReference type="Proteomes" id="UP001461341">
    <property type="component" value="Chromosome"/>
</dbReference>
<feature type="domain" description="SHS2" evidence="7">
    <location>
        <begin position="14"/>
        <end position="201"/>
    </location>
</feature>
<dbReference type="InterPro" id="IPR003494">
    <property type="entry name" value="SHS2_FtsA"/>
</dbReference>
<keyword evidence="1 5" id="KW-1003">Cell membrane</keyword>
<dbReference type="SUPFAM" id="SSF53067">
    <property type="entry name" value="Actin-like ATPase domain"/>
    <property type="match status" value="2"/>
</dbReference>
<dbReference type="HAMAP" id="MF_02033">
    <property type="entry name" value="FtsA"/>
    <property type="match status" value="1"/>
</dbReference>
<organism evidence="8 9">
    <name type="scientific">Thermatribacter velox</name>
    <dbReference type="NCBI Taxonomy" id="3039681"/>
    <lineage>
        <taxon>Bacteria</taxon>
        <taxon>Pseudomonadati</taxon>
        <taxon>Atribacterota</taxon>
        <taxon>Atribacteria</taxon>
        <taxon>Atribacterales</taxon>
        <taxon>Thermatribacteraceae</taxon>
        <taxon>Thermatribacter</taxon>
    </lineage>
</organism>